<keyword evidence="5" id="KW-0627">Porphyrin biosynthesis</keyword>
<name>X1GR21_9ZZZZ</name>
<dbReference type="SUPFAM" id="SSF54782">
    <property type="entry name" value="Porphobilinogen deaminase (hydroxymethylbilane synthase), C-terminal domain"/>
    <property type="match status" value="1"/>
</dbReference>
<dbReference type="EC" id="2.5.1.61" evidence="3"/>
<feature type="non-terminal residue" evidence="8">
    <location>
        <position position="1"/>
    </location>
</feature>
<dbReference type="InterPro" id="IPR036803">
    <property type="entry name" value="Porphobilinogen_deaminase_C_sf"/>
</dbReference>
<dbReference type="SUPFAM" id="SSF53850">
    <property type="entry name" value="Periplasmic binding protein-like II"/>
    <property type="match status" value="1"/>
</dbReference>
<dbReference type="Gene3D" id="3.30.160.40">
    <property type="entry name" value="Porphobilinogen deaminase, C-terminal domain"/>
    <property type="match status" value="1"/>
</dbReference>
<dbReference type="Gene3D" id="3.40.190.10">
    <property type="entry name" value="Periplasmic binding protein-like II"/>
    <property type="match status" value="1"/>
</dbReference>
<dbReference type="FunFam" id="3.40.190.10:FF:000005">
    <property type="entry name" value="Porphobilinogen deaminase"/>
    <property type="match status" value="1"/>
</dbReference>
<organism evidence="8">
    <name type="scientific">marine sediment metagenome</name>
    <dbReference type="NCBI Taxonomy" id="412755"/>
    <lineage>
        <taxon>unclassified sequences</taxon>
        <taxon>metagenomes</taxon>
        <taxon>ecological metagenomes</taxon>
    </lineage>
</organism>
<dbReference type="Pfam" id="PF03900">
    <property type="entry name" value="Porphobil_deamC"/>
    <property type="match status" value="1"/>
</dbReference>
<dbReference type="InterPro" id="IPR022417">
    <property type="entry name" value="Porphobilin_deaminase_N"/>
</dbReference>
<evidence type="ECO:0000256" key="4">
    <source>
        <dbReference type="ARBA" id="ARBA00022679"/>
    </source>
</evidence>
<comment type="similarity">
    <text evidence="2">Belongs to the HMBS family.</text>
</comment>
<dbReference type="EMBL" id="BARU01018793">
    <property type="protein sequence ID" value="GAH60341.1"/>
    <property type="molecule type" value="Genomic_DNA"/>
</dbReference>
<feature type="domain" description="Porphobilinogen deaminase N-terminal" evidence="6">
    <location>
        <begin position="2"/>
        <end position="89"/>
    </location>
</feature>
<evidence type="ECO:0000256" key="5">
    <source>
        <dbReference type="ARBA" id="ARBA00023244"/>
    </source>
</evidence>
<dbReference type="AlphaFoldDB" id="X1GR21"/>
<dbReference type="InterPro" id="IPR000860">
    <property type="entry name" value="HemC"/>
</dbReference>
<reference evidence="8" key="1">
    <citation type="journal article" date="2014" name="Front. Microbiol.">
        <title>High frequency of phylogenetically diverse reductive dehalogenase-homologous genes in deep subseafloor sedimentary metagenomes.</title>
        <authorList>
            <person name="Kawai M."/>
            <person name="Futagami T."/>
            <person name="Toyoda A."/>
            <person name="Takaki Y."/>
            <person name="Nishi S."/>
            <person name="Hori S."/>
            <person name="Arai W."/>
            <person name="Tsubouchi T."/>
            <person name="Morono Y."/>
            <person name="Uchiyama I."/>
            <person name="Ito T."/>
            <person name="Fujiyama A."/>
            <person name="Inagaki F."/>
            <person name="Takami H."/>
        </authorList>
    </citation>
    <scope>NUCLEOTIDE SEQUENCE</scope>
    <source>
        <strain evidence="8">Expedition CK06-06</strain>
    </source>
</reference>
<dbReference type="InterPro" id="IPR022418">
    <property type="entry name" value="Porphobilinogen_deaminase_C"/>
</dbReference>
<sequence>KIGTSSLRRAAQLRRLRADLRPIPIRGNVLTRIRLLEEGKFDAIILARAGIERLALGKKISFCFDPKQFIPASAQGALAVQTRSDDTATTNLVAALNDKKASTITFAERQVLVTMQCGCHAPAGAFAKIVADDIEICAFISDLEGENFIKRQIKGPAAQAGKLAEKLANELLSSGGRKILEKLE</sequence>
<evidence type="ECO:0000313" key="8">
    <source>
        <dbReference type="EMBL" id="GAH60341.1"/>
    </source>
</evidence>
<evidence type="ECO:0000256" key="2">
    <source>
        <dbReference type="ARBA" id="ARBA00005638"/>
    </source>
</evidence>
<dbReference type="PRINTS" id="PR00151">
    <property type="entry name" value="PORPHBDMNASE"/>
</dbReference>
<dbReference type="GO" id="GO:0006783">
    <property type="term" value="P:heme biosynthetic process"/>
    <property type="evidence" value="ECO:0007669"/>
    <property type="project" value="TreeGrafter"/>
</dbReference>
<comment type="caution">
    <text evidence="8">The sequence shown here is derived from an EMBL/GenBank/DDBJ whole genome shotgun (WGS) entry which is preliminary data.</text>
</comment>
<dbReference type="GO" id="GO:0005737">
    <property type="term" value="C:cytoplasm"/>
    <property type="evidence" value="ECO:0007669"/>
    <property type="project" value="TreeGrafter"/>
</dbReference>
<evidence type="ECO:0000256" key="3">
    <source>
        <dbReference type="ARBA" id="ARBA00012655"/>
    </source>
</evidence>
<gene>
    <name evidence="8" type="ORF">S03H2_31027</name>
</gene>
<protein>
    <recommendedName>
        <fullName evidence="3">hydroxymethylbilane synthase</fullName>
        <ecNumber evidence="3">2.5.1.61</ecNumber>
    </recommendedName>
</protein>
<dbReference type="PANTHER" id="PTHR11557:SF0">
    <property type="entry name" value="PORPHOBILINOGEN DEAMINASE"/>
    <property type="match status" value="1"/>
</dbReference>
<comment type="cofactor">
    <cofactor evidence="1">
        <name>dipyrromethane</name>
        <dbReference type="ChEBI" id="CHEBI:60342"/>
    </cofactor>
</comment>
<dbReference type="PANTHER" id="PTHR11557">
    <property type="entry name" value="PORPHOBILINOGEN DEAMINASE"/>
    <property type="match status" value="1"/>
</dbReference>
<keyword evidence="4" id="KW-0808">Transferase</keyword>
<proteinExistence type="inferred from homology"/>
<dbReference type="GO" id="GO:0004418">
    <property type="term" value="F:hydroxymethylbilane synthase activity"/>
    <property type="evidence" value="ECO:0007669"/>
    <property type="project" value="UniProtKB-EC"/>
</dbReference>
<feature type="domain" description="Porphobilinogen deaminase C-terminal" evidence="7">
    <location>
        <begin position="106"/>
        <end position="172"/>
    </location>
</feature>
<evidence type="ECO:0000256" key="1">
    <source>
        <dbReference type="ARBA" id="ARBA00001916"/>
    </source>
</evidence>
<accession>X1GR21</accession>
<evidence type="ECO:0000259" key="6">
    <source>
        <dbReference type="Pfam" id="PF01379"/>
    </source>
</evidence>
<evidence type="ECO:0000259" key="7">
    <source>
        <dbReference type="Pfam" id="PF03900"/>
    </source>
</evidence>
<dbReference type="Pfam" id="PF01379">
    <property type="entry name" value="Porphobil_deam"/>
    <property type="match status" value="1"/>
</dbReference>